<dbReference type="RefSeq" id="WP_192598892.1">
    <property type="nucleotide sequence ID" value="NZ_JADBEL010000011.1"/>
</dbReference>
<dbReference type="InterPro" id="IPR025273">
    <property type="entry name" value="DUF4064"/>
</dbReference>
<accession>A0A927MPT3</accession>
<evidence type="ECO:0000313" key="4">
    <source>
        <dbReference type="Proteomes" id="UP000658225"/>
    </source>
</evidence>
<feature type="transmembrane region" description="Helical" evidence="1">
    <location>
        <begin position="12"/>
        <end position="34"/>
    </location>
</feature>
<name>A0A927MPT3_9BACL</name>
<gene>
    <name evidence="3" type="ORF">H4683_002245</name>
</gene>
<sequence length="156" mass="17211">MNRTAEKALSIISAVFTTVGIISSFILMAFVNFLKTDSDFRQDIEADALLNPNLNPGDMELFFSFLDVFGGFMWLIIAGLIVSLILIIIGIVNIWNNKNPKLAGMMFIIAGLTGGLVMLPSILLYIAGILCLTKKSPMKDEPQFVDDQYDGTMRPL</sequence>
<dbReference type="Pfam" id="PF13273">
    <property type="entry name" value="DUF4064"/>
    <property type="match status" value="1"/>
</dbReference>
<proteinExistence type="predicted"/>
<evidence type="ECO:0000259" key="2">
    <source>
        <dbReference type="Pfam" id="PF13273"/>
    </source>
</evidence>
<comment type="caution">
    <text evidence="3">The sequence shown here is derived from an EMBL/GenBank/DDBJ whole genome shotgun (WGS) entry which is preliminary data.</text>
</comment>
<organism evidence="3 4">
    <name type="scientific">Sporosarcina limicola</name>
    <dbReference type="NCBI Taxonomy" id="34101"/>
    <lineage>
        <taxon>Bacteria</taxon>
        <taxon>Bacillati</taxon>
        <taxon>Bacillota</taxon>
        <taxon>Bacilli</taxon>
        <taxon>Bacillales</taxon>
        <taxon>Caryophanaceae</taxon>
        <taxon>Sporosarcina</taxon>
    </lineage>
</organism>
<keyword evidence="1" id="KW-0472">Membrane</keyword>
<feature type="transmembrane region" description="Helical" evidence="1">
    <location>
        <begin position="72"/>
        <end position="95"/>
    </location>
</feature>
<dbReference type="EMBL" id="JADBEL010000011">
    <property type="protein sequence ID" value="MBE1555146.1"/>
    <property type="molecule type" value="Genomic_DNA"/>
</dbReference>
<evidence type="ECO:0000256" key="1">
    <source>
        <dbReference type="SAM" id="Phobius"/>
    </source>
</evidence>
<keyword evidence="1" id="KW-1133">Transmembrane helix</keyword>
<dbReference type="AlphaFoldDB" id="A0A927MPT3"/>
<evidence type="ECO:0000313" key="3">
    <source>
        <dbReference type="EMBL" id="MBE1555146.1"/>
    </source>
</evidence>
<feature type="domain" description="DUF4064" evidence="2">
    <location>
        <begin position="2"/>
        <end position="114"/>
    </location>
</feature>
<dbReference type="Proteomes" id="UP000658225">
    <property type="component" value="Unassembled WGS sequence"/>
</dbReference>
<reference evidence="3" key="1">
    <citation type="submission" date="2020-10" db="EMBL/GenBank/DDBJ databases">
        <title>Genomic Encyclopedia of Type Strains, Phase IV (KMG-IV): sequencing the most valuable type-strain genomes for metagenomic binning, comparative biology and taxonomic classification.</title>
        <authorList>
            <person name="Goeker M."/>
        </authorList>
    </citation>
    <scope>NUCLEOTIDE SEQUENCE</scope>
    <source>
        <strain evidence="3">DSM 13886</strain>
    </source>
</reference>
<keyword evidence="4" id="KW-1185">Reference proteome</keyword>
<feature type="transmembrane region" description="Helical" evidence="1">
    <location>
        <begin position="107"/>
        <end position="130"/>
    </location>
</feature>
<keyword evidence="1" id="KW-0812">Transmembrane</keyword>
<protein>
    <submittedName>
        <fullName evidence="3">Phage shock protein PspC (Stress-responsive transcriptional regulator)</fullName>
    </submittedName>
</protein>